<evidence type="ECO:0000313" key="4">
    <source>
        <dbReference type="Proteomes" id="UP000244855"/>
    </source>
</evidence>
<keyword evidence="2" id="KW-0732">Signal</keyword>
<gene>
    <name evidence="3" type="ORF">DM02DRAFT_668422</name>
</gene>
<sequence>MSFLNISTLLFAVISITQVHGKVAPSAAVKTARSSNEASSVNPSPENEDGWISPPYRWIFDYPLPIPPKKEKKLTWNDHVTGAAIDFYELELKTFKKQIYPDRPATELQGYDGMSPGPYFAMQR</sequence>
<accession>A0A2V1E690</accession>
<reference evidence="3 4" key="1">
    <citation type="journal article" date="2018" name="Sci. Rep.">
        <title>Comparative genomics provides insights into the lifestyle and reveals functional heterogeneity of dark septate endophytic fungi.</title>
        <authorList>
            <person name="Knapp D.G."/>
            <person name="Nemeth J.B."/>
            <person name="Barry K."/>
            <person name="Hainaut M."/>
            <person name="Henrissat B."/>
            <person name="Johnson J."/>
            <person name="Kuo A."/>
            <person name="Lim J.H.P."/>
            <person name="Lipzen A."/>
            <person name="Nolan M."/>
            <person name="Ohm R.A."/>
            <person name="Tamas L."/>
            <person name="Grigoriev I.V."/>
            <person name="Spatafora J.W."/>
            <person name="Nagy L.G."/>
            <person name="Kovacs G.M."/>
        </authorList>
    </citation>
    <scope>NUCLEOTIDE SEQUENCE [LARGE SCALE GENOMIC DNA]</scope>
    <source>
        <strain evidence="3 4">DSE2036</strain>
    </source>
</reference>
<feature type="chain" id="PRO_5016074206" evidence="2">
    <location>
        <begin position="22"/>
        <end position="124"/>
    </location>
</feature>
<feature type="compositionally biased region" description="Polar residues" evidence="1">
    <location>
        <begin position="32"/>
        <end position="45"/>
    </location>
</feature>
<dbReference type="OrthoDB" id="262547at2759"/>
<dbReference type="AlphaFoldDB" id="A0A2V1E690"/>
<feature type="signal peptide" evidence="2">
    <location>
        <begin position="1"/>
        <end position="21"/>
    </location>
</feature>
<dbReference type="STRING" id="97972.A0A2V1E690"/>
<evidence type="ECO:0000313" key="3">
    <source>
        <dbReference type="EMBL" id="PVI05194.1"/>
    </source>
</evidence>
<keyword evidence="4" id="KW-1185">Reference proteome</keyword>
<organism evidence="3 4">
    <name type="scientific">Periconia macrospinosa</name>
    <dbReference type="NCBI Taxonomy" id="97972"/>
    <lineage>
        <taxon>Eukaryota</taxon>
        <taxon>Fungi</taxon>
        <taxon>Dikarya</taxon>
        <taxon>Ascomycota</taxon>
        <taxon>Pezizomycotina</taxon>
        <taxon>Dothideomycetes</taxon>
        <taxon>Pleosporomycetidae</taxon>
        <taxon>Pleosporales</taxon>
        <taxon>Massarineae</taxon>
        <taxon>Periconiaceae</taxon>
        <taxon>Periconia</taxon>
    </lineage>
</organism>
<feature type="region of interest" description="Disordered" evidence="1">
    <location>
        <begin position="31"/>
        <end position="50"/>
    </location>
</feature>
<dbReference type="InterPro" id="IPR008972">
    <property type="entry name" value="Cupredoxin"/>
</dbReference>
<protein>
    <submittedName>
        <fullName evidence="3">Uncharacterized protein</fullName>
    </submittedName>
</protein>
<evidence type="ECO:0000256" key="1">
    <source>
        <dbReference type="SAM" id="MobiDB-lite"/>
    </source>
</evidence>
<evidence type="ECO:0000256" key="2">
    <source>
        <dbReference type="SAM" id="SignalP"/>
    </source>
</evidence>
<proteinExistence type="predicted"/>
<name>A0A2V1E690_9PLEO</name>
<dbReference type="Proteomes" id="UP000244855">
    <property type="component" value="Unassembled WGS sequence"/>
</dbReference>
<dbReference type="EMBL" id="KZ805315">
    <property type="protein sequence ID" value="PVI05194.1"/>
    <property type="molecule type" value="Genomic_DNA"/>
</dbReference>
<feature type="non-terminal residue" evidence="3">
    <location>
        <position position="124"/>
    </location>
</feature>
<dbReference type="Gene3D" id="2.60.40.420">
    <property type="entry name" value="Cupredoxins - blue copper proteins"/>
    <property type="match status" value="1"/>
</dbReference>